<dbReference type="PANTHER" id="PTHR47151:SF2">
    <property type="entry name" value="AMINO ACID BINDING PROTEIN"/>
    <property type="match status" value="1"/>
</dbReference>
<comment type="similarity">
    <text evidence="1">Belongs to the leucine-binding protein family.</text>
</comment>
<dbReference type="SUPFAM" id="SSF53822">
    <property type="entry name" value="Periplasmic binding protein-like I"/>
    <property type="match status" value="1"/>
</dbReference>
<keyword evidence="3 5" id="KW-0732">Signal</keyword>
<evidence type="ECO:0000313" key="8">
    <source>
        <dbReference type="Proteomes" id="UP000502415"/>
    </source>
</evidence>
<dbReference type="CDD" id="cd06342">
    <property type="entry name" value="PBP1_ABC_LIVBP-like"/>
    <property type="match status" value="1"/>
</dbReference>
<evidence type="ECO:0000256" key="1">
    <source>
        <dbReference type="ARBA" id="ARBA00010062"/>
    </source>
</evidence>
<dbReference type="EMBL" id="CP051685">
    <property type="protein sequence ID" value="QJE02163.1"/>
    <property type="molecule type" value="Genomic_DNA"/>
</dbReference>
<sequence length="379" mass="39510">MKKQVLLAVAVCAGSAGAGAAAAQETVKIGHVAAMTGPVAHFGKDSENGARMAIDALNARGATIGGRKVAWQLVGEDDGGDPKQATAAAQKLADARVNGVIGHETSGTTIPASKIYYDAGIPQISASATNPKYTQQGFNTAFRVVANDIQLGRALGRYAVKTMAAKRVAVIDDRTAYGQGLATEFANGLRQQGVNVVAKEFTNDKATDFSAILTRIRASNPDLVFFGGMNAVAGPMLRQMKQLGMNVRMMGGDGICSDEMHKLSGGTMADGQVVCAEAGGVEAAGMPAMDAFRAAYRKRFGIDVQIIAPYSYDAVLAIAAAMDKAGSSSPAKYLPQLARTNYKGVTGNIAFDAHGDIRDGVITLYTFKGGHRTQIAVTR</sequence>
<evidence type="ECO:0000256" key="2">
    <source>
        <dbReference type="ARBA" id="ARBA00022448"/>
    </source>
</evidence>
<keyword evidence="2" id="KW-0813">Transport</keyword>
<keyword evidence="8" id="KW-1185">Reference proteome</keyword>
<name>A0A7Z2VZT7_9BURK</name>
<dbReference type="AlphaFoldDB" id="A0A7Z2VZT7"/>
<evidence type="ECO:0000256" key="3">
    <source>
        <dbReference type="ARBA" id="ARBA00022729"/>
    </source>
</evidence>
<organism evidence="7 8">
    <name type="scientific">Massilia forsythiae</name>
    <dbReference type="NCBI Taxonomy" id="2728020"/>
    <lineage>
        <taxon>Bacteria</taxon>
        <taxon>Pseudomonadati</taxon>
        <taxon>Pseudomonadota</taxon>
        <taxon>Betaproteobacteria</taxon>
        <taxon>Burkholderiales</taxon>
        <taxon>Oxalobacteraceae</taxon>
        <taxon>Telluria group</taxon>
        <taxon>Massilia</taxon>
    </lineage>
</organism>
<dbReference type="Pfam" id="PF13458">
    <property type="entry name" value="Peripla_BP_6"/>
    <property type="match status" value="1"/>
</dbReference>
<dbReference type="PRINTS" id="PR00337">
    <property type="entry name" value="LEUILEVALBP"/>
</dbReference>
<evidence type="ECO:0000313" key="7">
    <source>
        <dbReference type="EMBL" id="QJE02163.1"/>
    </source>
</evidence>
<dbReference type="RefSeq" id="WP_170204250.1">
    <property type="nucleotide sequence ID" value="NZ_CP051685.1"/>
</dbReference>
<reference evidence="7 8" key="1">
    <citation type="submission" date="2020-04" db="EMBL/GenBank/DDBJ databases">
        <title>Genome sequencing of novel species.</title>
        <authorList>
            <person name="Heo J."/>
            <person name="Kim S.-J."/>
            <person name="Kim J.-S."/>
            <person name="Hong S.-B."/>
            <person name="Kwon S.-W."/>
        </authorList>
    </citation>
    <scope>NUCLEOTIDE SEQUENCE [LARGE SCALE GENOMIC DNA]</scope>
    <source>
        <strain evidence="7 8">GN2-R2</strain>
    </source>
</reference>
<dbReference type="InterPro" id="IPR028082">
    <property type="entry name" value="Peripla_BP_I"/>
</dbReference>
<feature type="signal peptide" evidence="5">
    <location>
        <begin position="1"/>
        <end position="20"/>
    </location>
</feature>
<dbReference type="PANTHER" id="PTHR47151">
    <property type="entry name" value="LEU/ILE/VAL-BINDING ABC TRANSPORTER SUBUNIT"/>
    <property type="match status" value="1"/>
</dbReference>
<feature type="domain" description="Leucine-binding protein" evidence="6">
    <location>
        <begin position="26"/>
        <end position="354"/>
    </location>
</feature>
<dbReference type="KEGG" id="mfy:HH212_20840"/>
<dbReference type="InterPro" id="IPR000709">
    <property type="entry name" value="Leu_Ile_Val-bd"/>
</dbReference>
<accession>A0A7Z2VZT7</accession>
<dbReference type="InterPro" id="IPR028081">
    <property type="entry name" value="Leu-bd"/>
</dbReference>
<proteinExistence type="inferred from homology"/>
<dbReference type="Proteomes" id="UP000502415">
    <property type="component" value="Chromosome"/>
</dbReference>
<dbReference type="GO" id="GO:0006865">
    <property type="term" value="P:amino acid transport"/>
    <property type="evidence" value="ECO:0007669"/>
    <property type="project" value="UniProtKB-KW"/>
</dbReference>
<evidence type="ECO:0000256" key="5">
    <source>
        <dbReference type="SAM" id="SignalP"/>
    </source>
</evidence>
<protein>
    <submittedName>
        <fullName evidence="7">Branched-chain amino acid ABC transporter substrate-binding protein</fullName>
    </submittedName>
</protein>
<evidence type="ECO:0000259" key="6">
    <source>
        <dbReference type="Pfam" id="PF13458"/>
    </source>
</evidence>
<dbReference type="Gene3D" id="3.40.50.2300">
    <property type="match status" value="2"/>
</dbReference>
<evidence type="ECO:0000256" key="4">
    <source>
        <dbReference type="ARBA" id="ARBA00022970"/>
    </source>
</evidence>
<feature type="chain" id="PRO_5031350786" evidence="5">
    <location>
        <begin position="21"/>
        <end position="379"/>
    </location>
</feature>
<keyword evidence="4" id="KW-0029">Amino-acid transport</keyword>
<gene>
    <name evidence="7" type="ORF">HH212_20840</name>
</gene>